<comment type="function">
    <text evidence="5">Decapping enzyme for NAD-capped RNAs: specifically hydrolyzes the nicotinamide adenine dinucleotide (NAD) cap from a subset of RNAs by removing the entire NAD moiety from the 5'-end of an NAD-capped RNA. The NAD-cap is present at the 5'-end of some RNAs and snoRNAs. In contrast to the canonical 5'-end N7 methylguanosine (m7G) cap, the NAD cap promotes mRNA decay. Also acts as a non-canonical decapping enzyme that removes the entire cap structure of m7G capped or incompletely capped RNAs. Has decapping activity toward incomplete 5'-end m7G cap mRNAs such as unmethylated 5'-end-capped RNA (cap0), while it has no activity toward 2'-O-ribose methylated m7G cap (cap1). Also possesses RNA 5'-pyrophosphohydrolase activity by hydrolyzing the 5'-end triphosphate to release pyrophosphates. Stimulates exoribonuclease activity of Rat1, allowing it to degrade RNAs with stable secondary structure more effectively.</text>
</comment>
<evidence type="ECO:0000313" key="10">
    <source>
        <dbReference type="EMBL" id="KAF2861984.1"/>
    </source>
</evidence>
<dbReference type="GO" id="GO:0110155">
    <property type="term" value="P:NAD-cap decapping"/>
    <property type="evidence" value="ECO:0007669"/>
    <property type="project" value="TreeGrafter"/>
</dbReference>
<dbReference type="Pfam" id="PF08652">
    <property type="entry name" value="RAI1"/>
    <property type="match status" value="1"/>
</dbReference>
<protein>
    <recommendedName>
        <fullName evidence="7">Decapping nuclease</fullName>
        <ecNumber evidence="7">3.6.1.-</ecNumber>
    </recommendedName>
</protein>
<comment type="catalytic activity">
    <reaction evidence="4">
        <text>a 5'-end triphospho-ribonucleoside in mRNA + H2O = a 5'-end phospho-ribonucleoside in mRNA + diphosphate + H(+)</text>
        <dbReference type="Rhea" id="RHEA:78683"/>
        <dbReference type="Rhea" id="RHEA-COMP:15692"/>
        <dbReference type="Rhea" id="RHEA-COMP:17164"/>
        <dbReference type="ChEBI" id="CHEBI:15377"/>
        <dbReference type="ChEBI" id="CHEBI:15378"/>
        <dbReference type="ChEBI" id="CHEBI:33019"/>
        <dbReference type="ChEBI" id="CHEBI:138282"/>
        <dbReference type="ChEBI" id="CHEBI:167618"/>
    </reaction>
    <physiologicalReaction direction="left-to-right" evidence="4">
        <dbReference type="Rhea" id="RHEA:78684"/>
    </physiologicalReaction>
</comment>
<evidence type="ECO:0000259" key="9">
    <source>
        <dbReference type="Pfam" id="PF08652"/>
    </source>
</evidence>
<feature type="region of interest" description="Disordered" evidence="8">
    <location>
        <begin position="170"/>
        <end position="207"/>
    </location>
</feature>
<dbReference type="GO" id="GO:0000956">
    <property type="term" value="P:nuclear-transcribed mRNA catabolic process"/>
    <property type="evidence" value="ECO:0007669"/>
    <property type="project" value="TreeGrafter"/>
</dbReference>
<dbReference type="InterPro" id="IPR039039">
    <property type="entry name" value="RAI1-like_fam"/>
</dbReference>
<evidence type="ECO:0000256" key="3">
    <source>
        <dbReference type="ARBA" id="ARBA00044676"/>
    </source>
</evidence>
<feature type="domain" description="RAI1-like" evidence="9">
    <location>
        <begin position="39"/>
        <end position="416"/>
    </location>
</feature>
<feature type="compositionally biased region" description="Low complexity" evidence="8">
    <location>
        <begin position="173"/>
        <end position="189"/>
    </location>
</feature>
<comment type="subcellular location">
    <subcellularLocation>
        <location evidence="7">Nucleus</location>
    </subcellularLocation>
</comment>
<evidence type="ECO:0000313" key="11">
    <source>
        <dbReference type="Proteomes" id="UP000799421"/>
    </source>
</evidence>
<evidence type="ECO:0000256" key="7">
    <source>
        <dbReference type="RuleBase" id="RU367113"/>
    </source>
</evidence>
<name>A0A6A7C3E3_9PEZI</name>
<keyword evidence="7" id="KW-0694">RNA-binding</keyword>
<keyword evidence="7" id="KW-0539">Nucleus</keyword>
<gene>
    <name evidence="10" type="ORF">K470DRAFT_256515</name>
</gene>
<dbReference type="GO" id="GO:0046872">
    <property type="term" value="F:metal ion binding"/>
    <property type="evidence" value="ECO:0007669"/>
    <property type="project" value="UniProtKB-KW"/>
</dbReference>
<evidence type="ECO:0000256" key="1">
    <source>
        <dbReference type="ARBA" id="ARBA00001968"/>
    </source>
</evidence>
<reference evidence="10" key="1">
    <citation type="journal article" date="2020" name="Stud. Mycol.">
        <title>101 Dothideomycetes genomes: a test case for predicting lifestyles and emergence of pathogens.</title>
        <authorList>
            <person name="Haridas S."/>
            <person name="Albert R."/>
            <person name="Binder M."/>
            <person name="Bloem J."/>
            <person name="Labutti K."/>
            <person name="Salamov A."/>
            <person name="Andreopoulos B."/>
            <person name="Baker S."/>
            <person name="Barry K."/>
            <person name="Bills G."/>
            <person name="Bluhm B."/>
            <person name="Cannon C."/>
            <person name="Castanera R."/>
            <person name="Culley D."/>
            <person name="Daum C."/>
            <person name="Ezra D."/>
            <person name="Gonzalez J."/>
            <person name="Henrissat B."/>
            <person name="Kuo A."/>
            <person name="Liang C."/>
            <person name="Lipzen A."/>
            <person name="Lutzoni F."/>
            <person name="Magnuson J."/>
            <person name="Mondo S."/>
            <person name="Nolan M."/>
            <person name="Ohm R."/>
            <person name="Pangilinan J."/>
            <person name="Park H.-J."/>
            <person name="Ramirez L."/>
            <person name="Alfaro M."/>
            <person name="Sun H."/>
            <person name="Tritt A."/>
            <person name="Yoshinaga Y."/>
            <person name="Zwiers L.-H."/>
            <person name="Turgeon B."/>
            <person name="Goodwin S."/>
            <person name="Spatafora J."/>
            <person name="Crous P."/>
            <person name="Grigoriev I."/>
        </authorList>
    </citation>
    <scope>NUCLEOTIDE SEQUENCE</scope>
    <source>
        <strain evidence="10">CBS 480.64</strain>
    </source>
</reference>
<keyword evidence="7" id="KW-0547">Nucleotide-binding</keyword>
<sequence length="424" mass="48296">MGNPSPKEAQTPRMPPKNEERYTFPLPPLSTLSTPSSIRRPQEIATFSYDSSRKLHPLSNRSLKYYHPPFFEVPGIPVEPMDLSLGYDTFHAREEVDEHLDGLLDTLQALDTSKGDGGKITRADIITWRGMMTKILITPYDFFNEFEMNAVSYKGTIFIEENFEFRRRRMSAPTQPSQGNQQDQQDQIKMPPPMRVPARRPQQVHNDPPSQNLMMYWGYKFESLLLHPFPWSICTREAIETRHPAPVENTSQFCSIISTALGNVTAILGGEVDGVREDGTRGREYIELKTSVEPGHNQGSTLVRDVLKFEHKLLRIWAQSYLLGIPTIVVGFRSERGLLYKLDELETRRIPDLVAASTAAWNGVVCVNYAKAFCAWLKETIGGKGGTWRIRLVKGPNKTVEVFKVDEETEVVKDSFRRFWEGEG</sequence>
<keyword evidence="7" id="KW-0378">Hydrolase</keyword>
<comment type="catalytic activity">
    <reaction evidence="3">
        <text>a 5'-end (N(7)-methyl 5'-triphosphoguanosine)-ribonucleoside-ribonucleotide in mRNA + H2O = a (N(7)-methyl 5'-triphosphoguanosine)-nucleoside + a 5'-end phospho-ribonucleoside in mRNA + H(+)</text>
        <dbReference type="Rhea" id="RHEA:66928"/>
        <dbReference type="Rhea" id="RHEA-COMP:15692"/>
        <dbReference type="Rhea" id="RHEA-COMP:17313"/>
        <dbReference type="ChEBI" id="CHEBI:15377"/>
        <dbReference type="ChEBI" id="CHEBI:15378"/>
        <dbReference type="ChEBI" id="CHEBI:138282"/>
        <dbReference type="ChEBI" id="CHEBI:172876"/>
        <dbReference type="ChEBI" id="CHEBI:172877"/>
    </reaction>
    <physiologicalReaction direction="left-to-right" evidence="3">
        <dbReference type="Rhea" id="RHEA:66929"/>
    </physiologicalReaction>
</comment>
<evidence type="ECO:0000256" key="4">
    <source>
        <dbReference type="ARBA" id="ARBA00044692"/>
    </source>
</evidence>
<accession>A0A6A7C3E3</accession>
<dbReference type="GO" id="GO:0005634">
    <property type="term" value="C:nucleus"/>
    <property type="evidence" value="ECO:0007669"/>
    <property type="project" value="UniProtKB-SubCell"/>
</dbReference>
<dbReference type="InterPro" id="IPR013961">
    <property type="entry name" value="RAI1"/>
</dbReference>
<evidence type="ECO:0000256" key="5">
    <source>
        <dbReference type="ARBA" id="ARBA00046211"/>
    </source>
</evidence>
<dbReference type="GO" id="GO:0000166">
    <property type="term" value="F:nucleotide binding"/>
    <property type="evidence" value="ECO:0007669"/>
    <property type="project" value="UniProtKB-KW"/>
</dbReference>
<dbReference type="PANTHER" id="PTHR12395:SF9">
    <property type="entry name" value="DECAPPING AND EXORIBONUCLEASE PROTEIN"/>
    <property type="match status" value="1"/>
</dbReference>
<comment type="similarity">
    <text evidence="2 7">Belongs to the DXO/Dom3Z family.</text>
</comment>
<comment type="catalytic activity">
    <reaction evidence="6">
        <text>a 5'-end NAD(+)-phospho-ribonucleoside in mRNA + H2O = a 5'-end phospho-ribonucleoside in mRNA + NAD(+) + H(+)</text>
        <dbReference type="Rhea" id="RHEA:60880"/>
        <dbReference type="Rhea" id="RHEA-COMP:15692"/>
        <dbReference type="Rhea" id="RHEA-COMP:15698"/>
        <dbReference type="ChEBI" id="CHEBI:15377"/>
        <dbReference type="ChEBI" id="CHEBI:15378"/>
        <dbReference type="ChEBI" id="CHEBI:57540"/>
        <dbReference type="ChEBI" id="CHEBI:138282"/>
        <dbReference type="ChEBI" id="CHEBI:144029"/>
    </reaction>
    <physiologicalReaction direction="left-to-right" evidence="6">
        <dbReference type="Rhea" id="RHEA:60881"/>
    </physiologicalReaction>
</comment>
<dbReference type="GO" id="GO:0005829">
    <property type="term" value="C:cytosol"/>
    <property type="evidence" value="ECO:0007669"/>
    <property type="project" value="TreeGrafter"/>
</dbReference>
<dbReference type="AlphaFoldDB" id="A0A6A7C3E3"/>
<dbReference type="EMBL" id="MU005969">
    <property type="protein sequence ID" value="KAF2861984.1"/>
    <property type="molecule type" value="Genomic_DNA"/>
</dbReference>
<feature type="region of interest" description="Disordered" evidence="8">
    <location>
        <begin position="1"/>
        <end position="37"/>
    </location>
</feature>
<dbReference type="EC" id="3.6.1.-" evidence="7"/>
<dbReference type="GO" id="GO:0003723">
    <property type="term" value="F:RNA binding"/>
    <property type="evidence" value="ECO:0007669"/>
    <property type="project" value="UniProtKB-KW"/>
</dbReference>
<evidence type="ECO:0000256" key="2">
    <source>
        <dbReference type="ARBA" id="ARBA00006562"/>
    </source>
</evidence>
<evidence type="ECO:0000256" key="8">
    <source>
        <dbReference type="SAM" id="MobiDB-lite"/>
    </source>
</evidence>
<dbReference type="GO" id="GO:0004518">
    <property type="term" value="F:nuclease activity"/>
    <property type="evidence" value="ECO:0007669"/>
    <property type="project" value="UniProtKB-KW"/>
</dbReference>
<dbReference type="GO" id="GO:0034353">
    <property type="term" value="F:mRNA 5'-diphosphatase activity"/>
    <property type="evidence" value="ECO:0007669"/>
    <property type="project" value="TreeGrafter"/>
</dbReference>
<keyword evidence="11" id="KW-1185">Reference proteome</keyword>
<keyword evidence="7" id="KW-0479">Metal-binding</keyword>
<dbReference type="Proteomes" id="UP000799421">
    <property type="component" value="Unassembled WGS sequence"/>
</dbReference>
<dbReference type="OrthoDB" id="5853397at2759"/>
<keyword evidence="7" id="KW-0540">Nuclease</keyword>
<evidence type="ECO:0000256" key="6">
    <source>
        <dbReference type="ARBA" id="ARBA00048124"/>
    </source>
</evidence>
<dbReference type="PANTHER" id="PTHR12395">
    <property type="entry name" value="DOM-3 RELATED"/>
    <property type="match status" value="1"/>
</dbReference>
<proteinExistence type="inferred from homology"/>
<comment type="cofactor">
    <cofactor evidence="1 7">
        <name>a divalent metal cation</name>
        <dbReference type="ChEBI" id="CHEBI:60240"/>
    </cofactor>
</comment>
<organism evidence="10 11">
    <name type="scientific">Piedraia hortae CBS 480.64</name>
    <dbReference type="NCBI Taxonomy" id="1314780"/>
    <lineage>
        <taxon>Eukaryota</taxon>
        <taxon>Fungi</taxon>
        <taxon>Dikarya</taxon>
        <taxon>Ascomycota</taxon>
        <taxon>Pezizomycotina</taxon>
        <taxon>Dothideomycetes</taxon>
        <taxon>Dothideomycetidae</taxon>
        <taxon>Capnodiales</taxon>
        <taxon>Piedraiaceae</taxon>
        <taxon>Piedraia</taxon>
    </lineage>
</organism>